<keyword evidence="2" id="KW-0813">Transport</keyword>
<protein>
    <recommendedName>
        <fullName evidence="8">Major facilitator superfamily (MFS) profile domain-containing protein</fullName>
    </recommendedName>
</protein>
<keyword evidence="4 7" id="KW-1133">Transmembrane helix</keyword>
<accession>A0A024ULX2</accession>
<organism evidence="9">
    <name type="scientific">Aphanomyces invadans</name>
    <dbReference type="NCBI Taxonomy" id="157072"/>
    <lineage>
        <taxon>Eukaryota</taxon>
        <taxon>Sar</taxon>
        <taxon>Stramenopiles</taxon>
        <taxon>Oomycota</taxon>
        <taxon>Saprolegniomycetes</taxon>
        <taxon>Saprolegniales</taxon>
        <taxon>Verrucalvaceae</taxon>
        <taxon>Aphanomyces</taxon>
    </lineage>
</organism>
<dbReference type="GO" id="GO:0016020">
    <property type="term" value="C:membrane"/>
    <property type="evidence" value="ECO:0007669"/>
    <property type="project" value="UniProtKB-SubCell"/>
</dbReference>
<dbReference type="AlphaFoldDB" id="A0A024ULX2"/>
<sequence>MVEIKTAGGIFVLFCAINMLNYIDRGIIPGSPLQFEGFISSVLHANANNATAGGAASSGVSTWLGFLVSAFIAGYSVFSIAFGYWAIYYRPFVLIAAGLAVWVVAMFLCGLADSAQSLTMLLVGRILSGVGESSFQAIAPSFIDDNAPPAKRTLWLGVFYCGITVGTAAGYFYSAMFATSVLRWPWAFYFEGLFMVPLVLMCMFCIPKRFNLAGGHMAADTKRKSVVIEVSGTRPSSAAGSSSNMSVDTSAQESFFQSSLSFVEPSMSISGMASSIDKESKSPLLAPRIAVHIEIWAILKSPLFMLVAMGSAAYVFSISGLGAFGPSLLIGMGLFEEKSAAMVFGAIIVVAGTIGTLLGGLFLDRSCRSQPDNEDFRVYMATRQLCLMLTLGTVFLVVSWLLLDHGLALTISALSIALTFLFGCVPASVVAIILSVDKRRRGLALGINTLLSHVLGDVPSPIVLGLIKDTAAPHCNIVADNKLNPLCAEDRTGLKLTLLVPYLWLIWAIVLAAVAVEVARRRYTRSLDAETSRIVSPATNAHSVMRTC</sequence>
<dbReference type="SUPFAM" id="SSF103473">
    <property type="entry name" value="MFS general substrate transporter"/>
    <property type="match status" value="1"/>
</dbReference>
<dbReference type="EMBL" id="KI913954">
    <property type="protein sequence ID" value="ETW07416.1"/>
    <property type="molecule type" value="Genomic_DNA"/>
</dbReference>
<comment type="subcellular location">
    <subcellularLocation>
        <location evidence="1">Membrane</location>
        <topology evidence="1">Multi-pass membrane protein</topology>
    </subcellularLocation>
</comment>
<name>A0A024ULX2_9STRA</name>
<dbReference type="PANTHER" id="PTHR23505:SF79">
    <property type="entry name" value="PROTEIN SPINSTER"/>
    <property type="match status" value="1"/>
</dbReference>
<evidence type="ECO:0000256" key="5">
    <source>
        <dbReference type="ARBA" id="ARBA00023136"/>
    </source>
</evidence>
<feature type="transmembrane region" description="Helical" evidence="7">
    <location>
        <begin position="6"/>
        <end position="23"/>
    </location>
</feature>
<evidence type="ECO:0000259" key="8">
    <source>
        <dbReference type="PROSITE" id="PS50850"/>
    </source>
</evidence>
<dbReference type="PANTHER" id="PTHR23505">
    <property type="entry name" value="SPINSTER"/>
    <property type="match status" value="1"/>
</dbReference>
<feature type="transmembrane region" description="Helical" evidence="7">
    <location>
        <begin position="63"/>
        <end position="86"/>
    </location>
</feature>
<feature type="transmembrane region" description="Helical" evidence="7">
    <location>
        <begin position="499"/>
        <end position="519"/>
    </location>
</feature>
<evidence type="ECO:0000256" key="2">
    <source>
        <dbReference type="ARBA" id="ARBA00022448"/>
    </source>
</evidence>
<feature type="transmembrane region" description="Helical" evidence="7">
    <location>
        <begin position="384"/>
        <end position="403"/>
    </location>
</feature>
<feature type="transmembrane region" description="Helical" evidence="7">
    <location>
        <begin position="409"/>
        <end position="436"/>
    </location>
</feature>
<evidence type="ECO:0000256" key="3">
    <source>
        <dbReference type="ARBA" id="ARBA00022692"/>
    </source>
</evidence>
<proteinExistence type="inferred from homology"/>
<feature type="domain" description="Major facilitator superfamily (MFS) profile" evidence="8">
    <location>
        <begin position="10"/>
        <end position="525"/>
    </location>
</feature>
<dbReference type="GO" id="GO:0022857">
    <property type="term" value="F:transmembrane transporter activity"/>
    <property type="evidence" value="ECO:0007669"/>
    <property type="project" value="InterPro"/>
</dbReference>
<keyword evidence="3 7" id="KW-0812">Transmembrane</keyword>
<dbReference type="eggNOG" id="KOG1330">
    <property type="taxonomic scope" value="Eukaryota"/>
</dbReference>
<feature type="transmembrane region" description="Helical" evidence="7">
    <location>
        <begin position="341"/>
        <end position="363"/>
    </location>
</feature>
<dbReference type="InterPro" id="IPR011701">
    <property type="entry name" value="MFS"/>
</dbReference>
<keyword evidence="5 7" id="KW-0472">Membrane</keyword>
<dbReference type="Pfam" id="PF07690">
    <property type="entry name" value="MFS_1"/>
    <property type="match status" value="1"/>
</dbReference>
<feature type="transmembrane region" description="Helical" evidence="7">
    <location>
        <begin position="92"/>
        <end position="112"/>
    </location>
</feature>
<feature type="transmembrane region" description="Helical" evidence="7">
    <location>
        <begin position="154"/>
        <end position="174"/>
    </location>
</feature>
<gene>
    <name evidence="9" type="ORF">H310_01939</name>
</gene>
<feature type="transmembrane region" description="Helical" evidence="7">
    <location>
        <begin position="443"/>
        <end position="464"/>
    </location>
</feature>
<evidence type="ECO:0000313" key="9">
    <source>
        <dbReference type="EMBL" id="ETW07416.1"/>
    </source>
</evidence>
<dbReference type="OrthoDB" id="6770063at2759"/>
<comment type="similarity">
    <text evidence="6">Belongs to the major facilitator superfamily. Spinster (TC 2.A.1.49) family.</text>
</comment>
<dbReference type="Gene3D" id="1.20.1250.20">
    <property type="entry name" value="MFS general substrate transporter like domains"/>
    <property type="match status" value="1"/>
</dbReference>
<reference evidence="9" key="1">
    <citation type="submission" date="2013-12" db="EMBL/GenBank/DDBJ databases">
        <title>The Genome Sequence of Aphanomyces invadans NJM9701.</title>
        <authorList>
            <consortium name="The Broad Institute Genomics Platform"/>
            <person name="Russ C."/>
            <person name="Tyler B."/>
            <person name="van West P."/>
            <person name="Dieguez-Uribeondo J."/>
            <person name="Young S.K."/>
            <person name="Zeng Q."/>
            <person name="Gargeya S."/>
            <person name="Fitzgerald M."/>
            <person name="Abouelleil A."/>
            <person name="Alvarado L."/>
            <person name="Chapman S.B."/>
            <person name="Gainer-Dewar J."/>
            <person name="Goldberg J."/>
            <person name="Griggs A."/>
            <person name="Gujja S."/>
            <person name="Hansen M."/>
            <person name="Howarth C."/>
            <person name="Imamovic A."/>
            <person name="Ireland A."/>
            <person name="Larimer J."/>
            <person name="McCowan C."/>
            <person name="Murphy C."/>
            <person name="Pearson M."/>
            <person name="Poon T.W."/>
            <person name="Priest M."/>
            <person name="Roberts A."/>
            <person name="Saif S."/>
            <person name="Shea T."/>
            <person name="Sykes S."/>
            <person name="Wortman J."/>
            <person name="Nusbaum C."/>
            <person name="Birren B."/>
        </authorList>
    </citation>
    <scope>NUCLEOTIDE SEQUENCE [LARGE SCALE GENOMIC DNA]</scope>
    <source>
        <strain evidence="9">NJM9701</strain>
    </source>
</reference>
<evidence type="ECO:0000256" key="6">
    <source>
        <dbReference type="ARBA" id="ARBA00024338"/>
    </source>
</evidence>
<evidence type="ECO:0000256" key="7">
    <source>
        <dbReference type="SAM" id="Phobius"/>
    </source>
</evidence>
<dbReference type="STRING" id="157072.A0A024ULX2"/>
<dbReference type="InterPro" id="IPR036259">
    <property type="entry name" value="MFS_trans_sf"/>
</dbReference>
<evidence type="ECO:0000256" key="4">
    <source>
        <dbReference type="ARBA" id="ARBA00022989"/>
    </source>
</evidence>
<evidence type="ECO:0000256" key="1">
    <source>
        <dbReference type="ARBA" id="ARBA00004141"/>
    </source>
</evidence>
<dbReference type="GeneID" id="20078989"/>
<dbReference type="InterPro" id="IPR044770">
    <property type="entry name" value="MFS_spinster-like"/>
</dbReference>
<feature type="transmembrane region" description="Helical" evidence="7">
    <location>
        <begin position="186"/>
        <end position="206"/>
    </location>
</feature>
<dbReference type="RefSeq" id="XP_008863509.1">
    <property type="nucleotide sequence ID" value="XM_008865287.1"/>
</dbReference>
<dbReference type="VEuPathDB" id="FungiDB:H310_01939"/>
<dbReference type="InterPro" id="IPR020846">
    <property type="entry name" value="MFS_dom"/>
</dbReference>
<dbReference type="PROSITE" id="PS50850">
    <property type="entry name" value="MFS"/>
    <property type="match status" value="1"/>
</dbReference>
<feature type="transmembrane region" description="Helical" evidence="7">
    <location>
        <begin position="303"/>
        <end position="329"/>
    </location>
</feature>